<dbReference type="InterPro" id="IPR001011">
    <property type="entry name" value="Acid_Pase_classA_bac"/>
</dbReference>
<dbReference type="Pfam" id="PF01569">
    <property type="entry name" value="PAP2"/>
    <property type="match status" value="1"/>
</dbReference>
<keyword evidence="1" id="KW-0732">Signal</keyword>
<dbReference type="PRINTS" id="PR00483">
    <property type="entry name" value="BACPHPHTASE"/>
</dbReference>
<evidence type="ECO:0000313" key="4">
    <source>
        <dbReference type="Proteomes" id="UP000439113"/>
    </source>
</evidence>
<sequence>MRRADISSLALILAAGLAVSPAAAQTASNLNALQLLVPFSTLLNTSAGQATLTANYDVTGGINAGTSGQPFLTSFAQTQQQALKDAAITSPNAYQLADGLGTKLGGAYQSLTSYTAPSGSVVATATGISKTLTNFIVYSYSLSQSDSGMGKYFFANGALTSGGATSATATDYMTAVGGTTDIFTKAYGVTGAYGTDIYGNSRPFQTLKSVTIFDGVDFFGNSMPSSDYLTKVQNLKNSPAWPSGHTTYGYTESLLLAMMVPERYKEMITRGAEYGNGRIVLGAHYALDVLGGRALTYYDMAQMLNNTSAYLNQSFTVNGYSNVVGYAAGEKASVSDAQAAFVSAQAELRNALATGCGATIASCAAQDSSRFATAATDKAFVAYTQTYGLPTLSYTAAPREAAPTGGPDASVLLATVYGGNSAAAKAIAPNGGLLGSLSTDTINTIIVNTESQALAAYYGTALSYWTRINLYDAAGYFSGVTGALTLASTDTVKTDVTVASGGALGGAGVIAGNLTYQSGSSLTTDTKSALTVKSGAVTLQNGATVALGNTLALPGTYKLVQADAGQAISLGSSVGVTGSVLSYEKASLAVKNSELDLKLTSNMAGLAQTHNQNAVASAIDASANASGFTDAGGLYKSLITGGATGSTFDALGGAGRAGATVAALQQGAGVADAISNQAAFGLMGSGPDTSGVSHVLSYAAEPKKGPIVVKGPAPAPARDWRMWGAFLGGGANIGADGGRPSYAGATYGGLAGLDYLIQPNWLLGVALGGGSSHYNTSLASSGDVSTFNAGLYTAALFANGYYVEGSETFAVNDNHGKRWVSGFGGLATQQINASYGSWEARTRLEFGRAFNWWDYQVTPFIAGEIASLQSSAYTETTASGGASPFLLSAKAQTTLSAPLFLGFKLTGFTSLGNGISAVPSLSLAWVHEFSTDRNVNGQLIALPGADFTVAGPRAAANLAQVKAGVDLTNGGPLSVFAKFTGEFAPSVSYYGGQIGARYAF</sequence>
<dbReference type="Pfam" id="PF03797">
    <property type="entry name" value="Autotransporter"/>
    <property type="match status" value="1"/>
</dbReference>
<feature type="chain" id="PRO_5027032640" evidence="1">
    <location>
        <begin position="25"/>
        <end position="1000"/>
    </location>
</feature>
<feature type="domain" description="Autotransporter" evidence="2">
    <location>
        <begin position="715"/>
        <end position="1000"/>
    </location>
</feature>
<dbReference type="GO" id="GO:0003993">
    <property type="term" value="F:acid phosphatase activity"/>
    <property type="evidence" value="ECO:0007669"/>
    <property type="project" value="InterPro"/>
</dbReference>
<name>A0A6N8DKJ7_RHOAC</name>
<dbReference type="SMART" id="SM00869">
    <property type="entry name" value="Autotransporter"/>
    <property type="match status" value="1"/>
</dbReference>
<accession>A0A6N8DKJ7</accession>
<dbReference type="InterPro" id="IPR036709">
    <property type="entry name" value="Autotransporte_beta_dom_sf"/>
</dbReference>
<proteinExistence type="predicted"/>
<dbReference type="SUPFAM" id="SSF48317">
    <property type="entry name" value="Acid phosphatase/Vanadium-dependent haloperoxidase"/>
    <property type="match status" value="1"/>
</dbReference>
<dbReference type="PROSITE" id="PS51208">
    <property type="entry name" value="AUTOTRANSPORTER"/>
    <property type="match status" value="1"/>
</dbReference>
<evidence type="ECO:0000256" key="1">
    <source>
        <dbReference type="SAM" id="SignalP"/>
    </source>
</evidence>
<organism evidence="3 4">
    <name type="scientific">Rhodoblastus acidophilus</name>
    <name type="common">Rhodopseudomonas acidophila</name>
    <dbReference type="NCBI Taxonomy" id="1074"/>
    <lineage>
        <taxon>Bacteria</taxon>
        <taxon>Pseudomonadati</taxon>
        <taxon>Pseudomonadota</taxon>
        <taxon>Alphaproteobacteria</taxon>
        <taxon>Hyphomicrobiales</taxon>
        <taxon>Rhodoblastaceae</taxon>
        <taxon>Rhodoblastus</taxon>
    </lineage>
</organism>
<dbReference type="GO" id="GO:0030288">
    <property type="term" value="C:outer membrane-bounded periplasmic space"/>
    <property type="evidence" value="ECO:0007669"/>
    <property type="project" value="InterPro"/>
</dbReference>
<dbReference type="Proteomes" id="UP000439113">
    <property type="component" value="Unassembled WGS sequence"/>
</dbReference>
<dbReference type="OrthoDB" id="9805301at2"/>
<dbReference type="RefSeq" id="WP_155444362.1">
    <property type="nucleotide sequence ID" value="NZ_JAOQNR010000001.1"/>
</dbReference>
<evidence type="ECO:0000313" key="3">
    <source>
        <dbReference type="EMBL" id="MTV29713.1"/>
    </source>
</evidence>
<protein>
    <submittedName>
        <fullName evidence="3">Autotransporter domain-containing protein</fullName>
    </submittedName>
</protein>
<dbReference type="InterPro" id="IPR005546">
    <property type="entry name" value="Autotransporte_beta"/>
</dbReference>
<reference evidence="3 4" key="1">
    <citation type="submission" date="2019-11" db="EMBL/GenBank/DDBJ databases">
        <title>Whole-genome sequence of a Rhodoblastus acidophilus DSM 142.</title>
        <authorList>
            <person name="Kyndt J.A."/>
            <person name="Meyer T.E."/>
        </authorList>
    </citation>
    <scope>NUCLEOTIDE SEQUENCE [LARGE SCALE GENOMIC DNA]</scope>
    <source>
        <strain evidence="3 4">DSM 142</strain>
    </source>
</reference>
<dbReference type="InterPro" id="IPR036938">
    <property type="entry name" value="PAP2/HPO_sf"/>
</dbReference>
<comment type="caution">
    <text evidence="3">The sequence shown here is derived from an EMBL/GenBank/DDBJ whole genome shotgun (WGS) entry which is preliminary data.</text>
</comment>
<dbReference type="Gene3D" id="1.20.144.10">
    <property type="entry name" value="Phosphatidic acid phosphatase type 2/haloperoxidase"/>
    <property type="match status" value="1"/>
</dbReference>
<dbReference type="AlphaFoldDB" id="A0A6N8DKJ7"/>
<feature type="signal peptide" evidence="1">
    <location>
        <begin position="1"/>
        <end position="24"/>
    </location>
</feature>
<dbReference type="EMBL" id="WNKS01000001">
    <property type="protein sequence ID" value="MTV29713.1"/>
    <property type="molecule type" value="Genomic_DNA"/>
</dbReference>
<gene>
    <name evidence="3" type="ORF">GJ654_01750</name>
</gene>
<dbReference type="SUPFAM" id="SSF103515">
    <property type="entry name" value="Autotransporter"/>
    <property type="match status" value="1"/>
</dbReference>
<evidence type="ECO:0000259" key="2">
    <source>
        <dbReference type="PROSITE" id="PS51208"/>
    </source>
</evidence>
<dbReference type="Gene3D" id="2.40.128.130">
    <property type="entry name" value="Autotransporter beta-domain"/>
    <property type="match status" value="1"/>
</dbReference>
<dbReference type="InterPro" id="IPR000326">
    <property type="entry name" value="PAP2/HPO"/>
</dbReference>